<proteinExistence type="predicted"/>
<name>A0A6A5HNA1_CAERE</name>
<organism evidence="2 3">
    <name type="scientific">Caenorhabditis remanei</name>
    <name type="common">Caenorhabditis vulgaris</name>
    <dbReference type="NCBI Taxonomy" id="31234"/>
    <lineage>
        <taxon>Eukaryota</taxon>
        <taxon>Metazoa</taxon>
        <taxon>Ecdysozoa</taxon>
        <taxon>Nematoda</taxon>
        <taxon>Chromadorea</taxon>
        <taxon>Rhabditida</taxon>
        <taxon>Rhabditina</taxon>
        <taxon>Rhabditomorpha</taxon>
        <taxon>Rhabditoidea</taxon>
        <taxon>Rhabditidae</taxon>
        <taxon>Peloderinae</taxon>
        <taxon>Caenorhabditis</taxon>
    </lineage>
</organism>
<feature type="transmembrane region" description="Helical" evidence="1">
    <location>
        <begin position="78"/>
        <end position="98"/>
    </location>
</feature>
<evidence type="ECO:0000313" key="2">
    <source>
        <dbReference type="EMBL" id="KAF1768074.1"/>
    </source>
</evidence>
<keyword evidence="1" id="KW-0812">Transmembrane</keyword>
<feature type="transmembrane region" description="Helical" evidence="1">
    <location>
        <begin position="7"/>
        <end position="30"/>
    </location>
</feature>
<accession>A0A6A5HNA1</accession>
<dbReference type="CTD" id="9817710"/>
<feature type="transmembrane region" description="Helical" evidence="1">
    <location>
        <begin position="50"/>
        <end position="71"/>
    </location>
</feature>
<dbReference type="RefSeq" id="XP_053590800.1">
    <property type="nucleotide sequence ID" value="XM_053726606.1"/>
</dbReference>
<feature type="transmembrane region" description="Helical" evidence="1">
    <location>
        <begin position="234"/>
        <end position="253"/>
    </location>
</feature>
<feature type="transmembrane region" description="Helical" evidence="1">
    <location>
        <begin position="209"/>
        <end position="228"/>
    </location>
</feature>
<dbReference type="PROSITE" id="PS51257">
    <property type="entry name" value="PROKAR_LIPOPROTEIN"/>
    <property type="match status" value="1"/>
</dbReference>
<sequence>MVSMRTLTWTFILMQLVISCACFIASLAIISAKFNSVSVYEEKQYVSFEWWIFCGLSFSMIINTVAAMYALSEHNRFLLIPHILVLILCNSLACYVLHYTVSNFDSTDFNWHIGLMTIIFTAMPALFTGDYGIYKFRTIIFLSLQAFISLFVLVGAVPLSLDTDNKFPHPAIRPIILILLTITFIWFISSILAVYVVFRDLKLYLRVHICFNSVILTLYLTKLVILIASGDIVTSVFCVIVNLINFYAVYYEIKFHGTFE</sequence>
<reference evidence="2 3" key="1">
    <citation type="submission" date="2019-12" db="EMBL/GenBank/DDBJ databases">
        <title>Chromosome-level assembly of the Caenorhabditis remanei genome.</title>
        <authorList>
            <person name="Teterina A.A."/>
            <person name="Willis J.H."/>
            <person name="Phillips P.C."/>
        </authorList>
    </citation>
    <scope>NUCLEOTIDE SEQUENCE [LARGE SCALE GENOMIC DNA]</scope>
    <source>
        <strain evidence="2 3">PX506</strain>
        <tissue evidence="2">Whole organism</tissue>
    </source>
</reference>
<feature type="transmembrane region" description="Helical" evidence="1">
    <location>
        <begin position="139"/>
        <end position="159"/>
    </location>
</feature>
<dbReference type="KEGG" id="crq:GCK72_008035"/>
<dbReference type="EMBL" id="WUAV01000002">
    <property type="protein sequence ID" value="KAF1768074.1"/>
    <property type="molecule type" value="Genomic_DNA"/>
</dbReference>
<protein>
    <submittedName>
        <fullName evidence="2">Uncharacterized protein</fullName>
    </submittedName>
</protein>
<dbReference type="GeneID" id="9817710"/>
<evidence type="ECO:0000256" key="1">
    <source>
        <dbReference type="SAM" id="Phobius"/>
    </source>
</evidence>
<dbReference type="Proteomes" id="UP000483820">
    <property type="component" value="Chromosome II"/>
</dbReference>
<comment type="caution">
    <text evidence="2">The sequence shown here is derived from an EMBL/GenBank/DDBJ whole genome shotgun (WGS) entry which is preliminary data.</text>
</comment>
<feature type="transmembrane region" description="Helical" evidence="1">
    <location>
        <begin position="110"/>
        <end position="127"/>
    </location>
</feature>
<evidence type="ECO:0000313" key="3">
    <source>
        <dbReference type="Proteomes" id="UP000483820"/>
    </source>
</evidence>
<keyword evidence="1" id="KW-1133">Transmembrane helix</keyword>
<gene>
    <name evidence="2" type="ORF">GCK72_008035</name>
</gene>
<dbReference type="AlphaFoldDB" id="A0A6A5HNA1"/>
<feature type="transmembrane region" description="Helical" evidence="1">
    <location>
        <begin position="171"/>
        <end position="197"/>
    </location>
</feature>
<keyword evidence="1" id="KW-0472">Membrane</keyword>